<dbReference type="Proteomes" id="UP000799753">
    <property type="component" value="Unassembled WGS sequence"/>
</dbReference>
<organism evidence="1 2">
    <name type="scientific">Massarina eburnea CBS 473.64</name>
    <dbReference type="NCBI Taxonomy" id="1395130"/>
    <lineage>
        <taxon>Eukaryota</taxon>
        <taxon>Fungi</taxon>
        <taxon>Dikarya</taxon>
        <taxon>Ascomycota</taxon>
        <taxon>Pezizomycotina</taxon>
        <taxon>Dothideomycetes</taxon>
        <taxon>Pleosporomycetidae</taxon>
        <taxon>Pleosporales</taxon>
        <taxon>Massarineae</taxon>
        <taxon>Massarinaceae</taxon>
        <taxon>Massarina</taxon>
    </lineage>
</organism>
<proteinExistence type="predicted"/>
<gene>
    <name evidence="1" type="ORF">P280DRAFT_517227</name>
</gene>
<dbReference type="AlphaFoldDB" id="A0A6A6RZI6"/>
<sequence length="193" mass="21528">MTTQPKPTSYGWGKIVHIMSTILHTGPSSPAEHWIHELAKYARRDPSALYITFSPSTLKEGFRISNSVFPTCPDFFPDVCELIDMLPIKNGDVVERSLLIDLLKEAAKEIGCRWWGCLREMAGVMFGVVHAGLIERRESEEKELAGMFGRLDVGDEVGEMGRLFDAVKIGEEERSVLERCAEAVGEGVLSRND</sequence>
<evidence type="ECO:0000313" key="1">
    <source>
        <dbReference type="EMBL" id="KAF2640989.1"/>
    </source>
</evidence>
<name>A0A6A6RZI6_9PLEO</name>
<dbReference type="EMBL" id="MU006783">
    <property type="protein sequence ID" value="KAF2640989.1"/>
    <property type="molecule type" value="Genomic_DNA"/>
</dbReference>
<evidence type="ECO:0000313" key="2">
    <source>
        <dbReference type="Proteomes" id="UP000799753"/>
    </source>
</evidence>
<reference evidence="1" key="1">
    <citation type="journal article" date="2020" name="Stud. Mycol.">
        <title>101 Dothideomycetes genomes: a test case for predicting lifestyles and emergence of pathogens.</title>
        <authorList>
            <person name="Haridas S."/>
            <person name="Albert R."/>
            <person name="Binder M."/>
            <person name="Bloem J."/>
            <person name="Labutti K."/>
            <person name="Salamov A."/>
            <person name="Andreopoulos B."/>
            <person name="Baker S."/>
            <person name="Barry K."/>
            <person name="Bills G."/>
            <person name="Bluhm B."/>
            <person name="Cannon C."/>
            <person name="Castanera R."/>
            <person name="Culley D."/>
            <person name="Daum C."/>
            <person name="Ezra D."/>
            <person name="Gonzalez J."/>
            <person name="Henrissat B."/>
            <person name="Kuo A."/>
            <person name="Liang C."/>
            <person name="Lipzen A."/>
            <person name="Lutzoni F."/>
            <person name="Magnuson J."/>
            <person name="Mondo S."/>
            <person name="Nolan M."/>
            <person name="Ohm R."/>
            <person name="Pangilinan J."/>
            <person name="Park H.-J."/>
            <person name="Ramirez L."/>
            <person name="Alfaro M."/>
            <person name="Sun H."/>
            <person name="Tritt A."/>
            <person name="Yoshinaga Y."/>
            <person name="Zwiers L.-H."/>
            <person name="Turgeon B."/>
            <person name="Goodwin S."/>
            <person name="Spatafora J."/>
            <person name="Crous P."/>
            <person name="Grigoriev I."/>
        </authorList>
    </citation>
    <scope>NUCLEOTIDE SEQUENCE</scope>
    <source>
        <strain evidence="1">CBS 473.64</strain>
    </source>
</reference>
<keyword evidence="2" id="KW-1185">Reference proteome</keyword>
<accession>A0A6A6RZI6</accession>
<protein>
    <submittedName>
        <fullName evidence="1">Uncharacterized protein</fullName>
    </submittedName>
</protein>
<dbReference type="OrthoDB" id="3794059at2759"/>